<dbReference type="Gene3D" id="3.30.1490.190">
    <property type="match status" value="1"/>
</dbReference>
<dbReference type="InterPro" id="IPR002481">
    <property type="entry name" value="FUR"/>
</dbReference>
<dbReference type="Gene3D" id="1.10.10.10">
    <property type="entry name" value="Winged helix-like DNA-binding domain superfamily/Winged helix DNA-binding domain"/>
    <property type="match status" value="1"/>
</dbReference>
<keyword evidence="5" id="KW-0238">DNA-binding</keyword>
<dbReference type="GO" id="GO:0003700">
    <property type="term" value="F:DNA-binding transcription factor activity"/>
    <property type="evidence" value="ECO:0007669"/>
    <property type="project" value="InterPro"/>
</dbReference>
<keyword evidence="4" id="KW-0805">Transcription regulation</keyword>
<evidence type="ECO:0000313" key="7">
    <source>
        <dbReference type="EMBL" id="CUS42497.1"/>
    </source>
</evidence>
<keyword evidence="3" id="KW-0862">Zinc</keyword>
<dbReference type="GO" id="GO:0005829">
    <property type="term" value="C:cytosol"/>
    <property type="evidence" value="ECO:0007669"/>
    <property type="project" value="TreeGrafter"/>
</dbReference>
<reference evidence="7" key="1">
    <citation type="submission" date="2015-10" db="EMBL/GenBank/DDBJ databases">
        <authorList>
            <person name="Gilbert D.G."/>
        </authorList>
    </citation>
    <scope>NUCLEOTIDE SEQUENCE</scope>
</reference>
<dbReference type="PANTHER" id="PTHR33202:SF6">
    <property type="entry name" value="ZINC UPTAKE REGULATION PROTEIN"/>
    <property type="match status" value="1"/>
</dbReference>
<dbReference type="Pfam" id="PF01475">
    <property type="entry name" value="FUR"/>
    <property type="match status" value="1"/>
</dbReference>
<evidence type="ECO:0000256" key="5">
    <source>
        <dbReference type="ARBA" id="ARBA00023125"/>
    </source>
</evidence>
<evidence type="ECO:0000256" key="6">
    <source>
        <dbReference type="ARBA" id="ARBA00023163"/>
    </source>
</evidence>
<comment type="similarity">
    <text evidence="1">Belongs to the Fur family.</text>
</comment>
<dbReference type="InterPro" id="IPR036390">
    <property type="entry name" value="WH_DNA-bd_sf"/>
</dbReference>
<protein>
    <submittedName>
        <fullName evidence="7">Zinc uptake regulation protein ZUR</fullName>
    </submittedName>
</protein>
<dbReference type="GO" id="GO:1900376">
    <property type="term" value="P:regulation of secondary metabolite biosynthetic process"/>
    <property type="evidence" value="ECO:0007669"/>
    <property type="project" value="TreeGrafter"/>
</dbReference>
<dbReference type="InterPro" id="IPR036388">
    <property type="entry name" value="WH-like_DNA-bd_sf"/>
</dbReference>
<keyword evidence="2" id="KW-0678">Repressor</keyword>
<organism evidence="7">
    <name type="scientific">hydrothermal vent metagenome</name>
    <dbReference type="NCBI Taxonomy" id="652676"/>
    <lineage>
        <taxon>unclassified sequences</taxon>
        <taxon>metagenomes</taxon>
        <taxon>ecological metagenomes</taxon>
    </lineage>
</organism>
<evidence type="ECO:0000256" key="1">
    <source>
        <dbReference type="ARBA" id="ARBA00007957"/>
    </source>
</evidence>
<dbReference type="InterPro" id="IPR043135">
    <property type="entry name" value="Fur_C"/>
</dbReference>
<dbReference type="GO" id="GO:0045892">
    <property type="term" value="P:negative regulation of DNA-templated transcription"/>
    <property type="evidence" value="ECO:0007669"/>
    <property type="project" value="TreeGrafter"/>
</dbReference>
<dbReference type="EMBL" id="CZQC01000067">
    <property type="protein sequence ID" value="CUS42497.1"/>
    <property type="molecule type" value="Genomic_DNA"/>
</dbReference>
<dbReference type="SUPFAM" id="SSF46785">
    <property type="entry name" value="Winged helix' DNA-binding domain"/>
    <property type="match status" value="1"/>
</dbReference>
<sequence>MTSTVYAPHDHHTCITAALANAKTLCESRGARLTPVRRRVLELVWQNHKPTGAYELLPQLAQDGFNSAPPTVYRALDFLLELGLIHRISSLNAFIGCAHPGQEHTTGFFICRLCGNALELSPERMQDVNTRLAAELGIVIEEQTIELSGLCPSCQPSATTAKEDIA</sequence>
<gene>
    <name evidence="7" type="ORF">MGWOODY_Tha1820</name>
</gene>
<accession>A0A160TG77</accession>
<dbReference type="GO" id="GO:0008270">
    <property type="term" value="F:zinc ion binding"/>
    <property type="evidence" value="ECO:0007669"/>
    <property type="project" value="TreeGrafter"/>
</dbReference>
<evidence type="ECO:0000256" key="2">
    <source>
        <dbReference type="ARBA" id="ARBA00022491"/>
    </source>
</evidence>
<dbReference type="GO" id="GO:0000976">
    <property type="term" value="F:transcription cis-regulatory region binding"/>
    <property type="evidence" value="ECO:0007669"/>
    <property type="project" value="TreeGrafter"/>
</dbReference>
<evidence type="ECO:0000256" key="3">
    <source>
        <dbReference type="ARBA" id="ARBA00022833"/>
    </source>
</evidence>
<name>A0A160TG77_9ZZZZ</name>
<dbReference type="AlphaFoldDB" id="A0A160TG77"/>
<evidence type="ECO:0000256" key="4">
    <source>
        <dbReference type="ARBA" id="ARBA00023015"/>
    </source>
</evidence>
<proteinExistence type="inferred from homology"/>
<dbReference type="PANTHER" id="PTHR33202">
    <property type="entry name" value="ZINC UPTAKE REGULATION PROTEIN"/>
    <property type="match status" value="1"/>
</dbReference>
<keyword evidence="6" id="KW-0804">Transcription</keyword>